<dbReference type="AlphaFoldDB" id="A0A6S7GCI2"/>
<feature type="domain" description="Ribosome recycling factor" evidence="6">
    <location>
        <begin position="78"/>
        <end position="237"/>
    </location>
</feature>
<dbReference type="EMBL" id="CACRXK020000571">
    <property type="protein sequence ID" value="CAB3983070.1"/>
    <property type="molecule type" value="Genomic_DNA"/>
</dbReference>
<evidence type="ECO:0000259" key="6">
    <source>
        <dbReference type="Pfam" id="PF01765"/>
    </source>
</evidence>
<dbReference type="PANTHER" id="PTHR20982">
    <property type="entry name" value="RIBOSOME RECYCLING FACTOR"/>
    <property type="match status" value="1"/>
</dbReference>
<comment type="similarity">
    <text evidence="1">Belongs to the RRF family.</text>
</comment>
<dbReference type="InterPro" id="IPR036191">
    <property type="entry name" value="RRF_sf"/>
</dbReference>
<dbReference type="SUPFAM" id="SSF55194">
    <property type="entry name" value="Ribosome recycling factor, RRF"/>
    <property type="match status" value="1"/>
</dbReference>
<keyword evidence="4" id="KW-0648">Protein biosynthesis</keyword>
<name>A0A6S7GCI2_PARCT</name>
<evidence type="ECO:0000256" key="3">
    <source>
        <dbReference type="ARBA" id="ARBA00022490"/>
    </source>
</evidence>
<dbReference type="OrthoDB" id="407355at2759"/>
<dbReference type="PANTHER" id="PTHR20982:SF3">
    <property type="entry name" value="MITOCHONDRIAL RIBOSOME RECYCLING FACTOR PSEUDO 1"/>
    <property type="match status" value="1"/>
</dbReference>
<dbReference type="Pfam" id="PF01765">
    <property type="entry name" value="RRF"/>
    <property type="match status" value="1"/>
</dbReference>
<dbReference type="Proteomes" id="UP001152795">
    <property type="component" value="Unassembled WGS sequence"/>
</dbReference>
<keyword evidence="3" id="KW-0963">Cytoplasm</keyword>
<dbReference type="InterPro" id="IPR002661">
    <property type="entry name" value="Ribosome_recyc_fac"/>
</dbReference>
<dbReference type="GO" id="GO:0043023">
    <property type="term" value="F:ribosomal large subunit binding"/>
    <property type="evidence" value="ECO:0007669"/>
    <property type="project" value="TreeGrafter"/>
</dbReference>
<evidence type="ECO:0000256" key="2">
    <source>
        <dbReference type="ARBA" id="ARBA00020581"/>
    </source>
</evidence>
<evidence type="ECO:0000256" key="5">
    <source>
        <dbReference type="ARBA" id="ARBA00033107"/>
    </source>
</evidence>
<dbReference type="FunFam" id="1.10.132.20:FF:000001">
    <property type="entry name" value="Ribosome-recycling factor"/>
    <property type="match status" value="1"/>
</dbReference>
<evidence type="ECO:0000313" key="7">
    <source>
        <dbReference type="EMBL" id="CAB3983070.1"/>
    </source>
</evidence>
<dbReference type="InterPro" id="IPR023584">
    <property type="entry name" value="Ribosome_recyc_fac_dom"/>
</dbReference>
<proteinExistence type="inferred from homology"/>
<gene>
    <name evidence="7" type="ORF">PACLA_8A046390</name>
</gene>
<dbReference type="Gene3D" id="3.30.1360.40">
    <property type="match status" value="1"/>
</dbReference>
<protein>
    <recommendedName>
        <fullName evidence="2">Ribosome-recycling factor, mitochondrial</fullName>
    </recommendedName>
    <alternativeName>
        <fullName evidence="5">Ribosome-releasing factor, mitochondrial</fullName>
    </alternativeName>
</protein>
<keyword evidence="8" id="KW-1185">Reference proteome</keyword>
<evidence type="ECO:0000256" key="4">
    <source>
        <dbReference type="ARBA" id="ARBA00022917"/>
    </source>
</evidence>
<evidence type="ECO:0000256" key="1">
    <source>
        <dbReference type="ARBA" id="ARBA00005912"/>
    </source>
</evidence>
<dbReference type="GO" id="GO:0006412">
    <property type="term" value="P:translation"/>
    <property type="evidence" value="ECO:0007669"/>
    <property type="project" value="UniProtKB-KW"/>
</dbReference>
<dbReference type="GO" id="GO:0005739">
    <property type="term" value="C:mitochondrion"/>
    <property type="evidence" value="ECO:0007669"/>
    <property type="project" value="TreeGrafter"/>
</dbReference>
<dbReference type="Gene3D" id="1.10.132.20">
    <property type="entry name" value="Ribosome-recycling factor"/>
    <property type="match status" value="1"/>
</dbReference>
<organism evidence="7 8">
    <name type="scientific">Paramuricea clavata</name>
    <name type="common">Red gorgonian</name>
    <name type="synonym">Violescent sea-whip</name>
    <dbReference type="NCBI Taxonomy" id="317549"/>
    <lineage>
        <taxon>Eukaryota</taxon>
        <taxon>Metazoa</taxon>
        <taxon>Cnidaria</taxon>
        <taxon>Anthozoa</taxon>
        <taxon>Octocorallia</taxon>
        <taxon>Malacalcyonacea</taxon>
        <taxon>Plexauridae</taxon>
        <taxon>Paramuricea</taxon>
    </lineage>
</organism>
<sequence>MAVAFQKYFSAFSFILRSSWSKQGSPTLPLSFARYYASKKGLKRKKISQASFDSDVAEGVLDIGKLSDNMETEVNKLRQEYRNCITTRISPAMFDNIKLTTGKRKVSLGNIAAIQNKDDKYILDFTSSPNLTSPAMRALNENSIFSPLLEGNTITVTVPRLTMEVRETLVKSAKAVCEEAKIGIRRVRQRGMNDVRKQKKAISQDDARMVENYIQSLTDNYVEQVDELLQEKSKELLQR</sequence>
<comment type="caution">
    <text evidence="7">The sequence shown here is derived from an EMBL/GenBank/DDBJ whole genome shotgun (WGS) entry which is preliminary data.</text>
</comment>
<evidence type="ECO:0000313" key="8">
    <source>
        <dbReference type="Proteomes" id="UP001152795"/>
    </source>
</evidence>
<reference evidence="7" key="1">
    <citation type="submission" date="2020-04" db="EMBL/GenBank/DDBJ databases">
        <authorList>
            <person name="Alioto T."/>
            <person name="Alioto T."/>
            <person name="Gomez Garrido J."/>
        </authorList>
    </citation>
    <scope>NUCLEOTIDE SEQUENCE</scope>
    <source>
        <strain evidence="7">A484AB</strain>
    </source>
</reference>
<accession>A0A6S7GCI2</accession>